<protein>
    <submittedName>
        <fullName evidence="2">Uncharacterized protein</fullName>
    </submittedName>
</protein>
<organism evidence="2 3">
    <name type="scientific">Onychostoma macrolepis</name>
    <dbReference type="NCBI Taxonomy" id="369639"/>
    <lineage>
        <taxon>Eukaryota</taxon>
        <taxon>Metazoa</taxon>
        <taxon>Chordata</taxon>
        <taxon>Craniata</taxon>
        <taxon>Vertebrata</taxon>
        <taxon>Euteleostomi</taxon>
        <taxon>Actinopterygii</taxon>
        <taxon>Neopterygii</taxon>
        <taxon>Teleostei</taxon>
        <taxon>Ostariophysi</taxon>
        <taxon>Cypriniformes</taxon>
        <taxon>Cyprinidae</taxon>
        <taxon>Acrossocheilinae</taxon>
        <taxon>Onychostoma</taxon>
    </lineage>
</organism>
<evidence type="ECO:0000313" key="2">
    <source>
        <dbReference type="EMBL" id="KAF4100012.1"/>
    </source>
</evidence>
<keyword evidence="3" id="KW-1185">Reference proteome</keyword>
<evidence type="ECO:0000313" key="3">
    <source>
        <dbReference type="Proteomes" id="UP000579812"/>
    </source>
</evidence>
<gene>
    <name evidence="2" type="ORF">G5714_020138</name>
</gene>
<accession>A0A7J6C2A4</accession>
<dbReference type="AlphaFoldDB" id="A0A7J6C2A4"/>
<comment type="caution">
    <text evidence="2">The sequence shown here is derived from an EMBL/GenBank/DDBJ whole genome shotgun (WGS) entry which is preliminary data.</text>
</comment>
<feature type="region of interest" description="Disordered" evidence="1">
    <location>
        <begin position="64"/>
        <end position="120"/>
    </location>
</feature>
<name>A0A7J6C2A4_9TELE</name>
<dbReference type="Proteomes" id="UP000579812">
    <property type="component" value="Unassembled WGS sequence"/>
</dbReference>
<reference evidence="2 3" key="1">
    <citation type="submission" date="2020-04" db="EMBL/GenBank/DDBJ databases">
        <title>Chromosome-level genome assembly of a cyprinid fish Onychostoma macrolepis by integration of Nanopore Sequencing, Bionano and Hi-C technology.</title>
        <authorList>
            <person name="Wang D."/>
        </authorList>
    </citation>
    <scope>NUCLEOTIDE SEQUENCE [LARGE SCALE GENOMIC DNA]</scope>
    <source>
        <strain evidence="2">SWU-2019</strain>
        <tissue evidence="2">Muscle</tissue>
    </source>
</reference>
<evidence type="ECO:0000256" key="1">
    <source>
        <dbReference type="SAM" id="MobiDB-lite"/>
    </source>
</evidence>
<dbReference type="EMBL" id="JAAMOB010000020">
    <property type="protein sequence ID" value="KAF4100012.1"/>
    <property type="molecule type" value="Genomic_DNA"/>
</dbReference>
<proteinExistence type="predicted"/>
<sequence>MTTSYHVVVGLPYEESACPMATTKEPESPGGKGHPPHPCACGMWTFSHRVPVKGFSRLDVQGMEDVGMADPPPVKSSVANHLHPAGKRGPSVKNRLHETKAVFRSRSNETPVVSPSGKQKDLRCQLGIRKGLETALRVSLSQPFRMIPFSLPRGKGEGI</sequence>
<feature type="compositionally biased region" description="Polar residues" evidence="1">
    <location>
        <begin position="108"/>
        <end position="117"/>
    </location>
</feature>